<feature type="region of interest" description="Disordered" evidence="9">
    <location>
        <begin position="943"/>
        <end position="965"/>
    </location>
</feature>
<protein>
    <submittedName>
        <fullName evidence="13">Spermatogenesis-associated protein 31A1</fullName>
    </submittedName>
</protein>
<keyword evidence="12" id="KW-1185">Reference proteome</keyword>
<dbReference type="OrthoDB" id="9799748at2759"/>
<reference evidence="13" key="1">
    <citation type="submission" date="2025-08" db="UniProtKB">
        <authorList>
            <consortium name="RefSeq"/>
        </authorList>
    </citation>
    <scope>IDENTIFICATION</scope>
</reference>
<dbReference type="Pfam" id="PF14650">
    <property type="entry name" value="FAM75"/>
    <property type="match status" value="1"/>
</dbReference>
<dbReference type="RefSeq" id="XP_004388037.1">
    <property type="nucleotide sequence ID" value="XM_004387980.1"/>
</dbReference>
<dbReference type="STRING" id="127582.A0A2Y9E7R0"/>
<keyword evidence="3" id="KW-0221">Differentiation</keyword>
<keyword evidence="6" id="KW-0472">Membrane</keyword>
<dbReference type="GO" id="GO:0007283">
    <property type="term" value="P:spermatogenesis"/>
    <property type="evidence" value="ECO:0007669"/>
    <property type="project" value="UniProtKB-KW"/>
</dbReference>
<evidence type="ECO:0000259" key="11">
    <source>
        <dbReference type="Pfam" id="PF15371"/>
    </source>
</evidence>
<feature type="compositionally biased region" description="Basic and acidic residues" evidence="9">
    <location>
        <begin position="1234"/>
        <end position="1244"/>
    </location>
</feature>
<dbReference type="GeneID" id="101351281"/>
<evidence type="ECO:0000256" key="2">
    <source>
        <dbReference type="ARBA" id="ARBA00022692"/>
    </source>
</evidence>
<feature type="domain" description="SPATA31" evidence="10">
    <location>
        <begin position="367"/>
        <end position="743"/>
    </location>
</feature>
<feature type="compositionally biased region" description="Basic and acidic residues" evidence="9">
    <location>
        <begin position="858"/>
        <end position="869"/>
    </location>
</feature>
<evidence type="ECO:0000256" key="1">
    <source>
        <dbReference type="ARBA" id="ARBA00004167"/>
    </source>
</evidence>
<keyword evidence="5" id="KW-1133">Transmembrane helix</keyword>
<evidence type="ECO:0000256" key="5">
    <source>
        <dbReference type="ARBA" id="ARBA00022989"/>
    </source>
</evidence>
<feature type="region of interest" description="Disordered" evidence="9">
    <location>
        <begin position="539"/>
        <end position="560"/>
    </location>
</feature>
<dbReference type="Proteomes" id="UP000248480">
    <property type="component" value="Unplaced"/>
</dbReference>
<feature type="compositionally biased region" description="Basic and acidic residues" evidence="9">
    <location>
        <begin position="884"/>
        <end position="900"/>
    </location>
</feature>
<accession>A0A2Y9E7R0</accession>
<feature type="compositionally biased region" description="Low complexity" evidence="9">
    <location>
        <begin position="180"/>
        <end position="189"/>
    </location>
</feature>
<feature type="region of interest" description="Disordered" evidence="9">
    <location>
        <begin position="850"/>
        <end position="918"/>
    </location>
</feature>
<evidence type="ECO:0000259" key="10">
    <source>
        <dbReference type="Pfam" id="PF14650"/>
    </source>
</evidence>
<feature type="compositionally biased region" description="Basic and acidic residues" evidence="9">
    <location>
        <begin position="685"/>
        <end position="698"/>
    </location>
</feature>
<evidence type="ECO:0000256" key="4">
    <source>
        <dbReference type="ARBA" id="ARBA00022871"/>
    </source>
</evidence>
<feature type="region of interest" description="Disordered" evidence="9">
    <location>
        <begin position="1017"/>
        <end position="1041"/>
    </location>
</feature>
<dbReference type="GO" id="GO:0030154">
    <property type="term" value="P:cell differentiation"/>
    <property type="evidence" value="ECO:0007669"/>
    <property type="project" value="UniProtKB-KW"/>
</dbReference>
<gene>
    <name evidence="13" type="primary">LOC101351281</name>
</gene>
<comment type="similarity">
    <text evidence="7">Belongs to the SPATA31 family.</text>
</comment>
<feature type="region of interest" description="Disordered" evidence="9">
    <location>
        <begin position="1234"/>
        <end position="1255"/>
    </location>
</feature>
<dbReference type="FunCoup" id="A0A2Y9E7R0">
    <property type="interactions" value="58"/>
</dbReference>
<feature type="region of interest" description="Disordered" evidence="9">
    <location>
        <begin position="602"/>
        <end position="698"/>
    </location>
</feature>
<dbReference type="InterPro" id="IPR027970">
    <property type="entry name" value="SPATA31-like"/>
</dbReference>
<dbReference type="KEGG" id="tmu:101351281"/>
<evidence type="ECO:0000313" key="12">
    <source>
        <dbReference type="Proteomes" id="UP000248480"/>
    </source>
</evidence>
<comment type="subcellular location">
    <subcellularLocation>
        <location evidence="1">Membrane</location>
        <topology evidence="1">Single-pass membrane protein</topology>
    </subcellularLocation>
</comment>
<feature type="region of interest" description="Disordered" evidence="9">
    <location>
        <begin position="67"/>
        <end position="196"/>
    </location>
</feature>
<evidence type="ECO:0000256" key="7">
    <source>
        <dbReference type="ARBA" id="ARBA00035009"/>
    </source>
</evidence>
<evidence type="ECO:0000256" key="6">
    <source>
        <dbReference type="ARBA" id="ARBA00023136"/>
    </source>
</evidence>
<dbReference type="PANTHER" id="PTHR21859">
    <property type="entry name" value="ACROSOME-SPECIFIC PROTEIN"/>
    <property type="match status" value="1"/>
</dbReference>
<feature type="compositionally biased region" description="Basic residues" evidence="9">
    <location>
        <begin position="624"/>
        <end position="644"/>
    </location>
</feature>
<dbReference type="Pfam" id="PF15371">
    <property type="entry name" value="DUF4599"/>
    <property type="match status" value="1"/>
</dbReference>
<feature type="compositionally biased region" description="Pro residues" evidence="9">
    <location>
        <begin position="149"/>
        <end position="173"/>
    </location>
</feature>
<dbReference type="InterPro" id="IPR039509">
    <property type="entry name" value="SPATA31"/>
</dbReference>
<evidence type="ECO:0000256" key="9">
    <source>
        <dbReference type="SAM" id="MobiDB-lite"/>
    </source>
</evidence>
<proteinExistence type="inferred from homology"/>
<evidence type="ECO:0000256" key="8">
    <source>
        <dbReference type="ARBA" id="ARBA00037695"/>
    </source>
</evidence>
<keyword evidence="4" id="KW-0744">Spermatogenesis</keyword>
<sequence>MTWDASPWGRKSRSVVTSGCGAGRVTSGHGVGRGVRPRCPHPCYASQALLALGLLVLLSPASCSHMEKPPDKGGFPQGKCRDPSGGVPKRAPAEACGPCAESPDDAASVVPPSASAAPQAQSPRPLTSTVSPDLMTLSVSDLPPSLSASPPPEPPLPLDSLSPPPPALPPSPPHRLDSFASLRSPTASASPPPEATLTLSQCGSMAMAVPPGPAQEGPSPDSCWLASVPAITGLDPTSHPIPTLSWWHAAAKALCLSTSKRFQVPQEHTSCHPQEAAVWGGPTDRQVEAGSPAFFNPDVQKLLEIQITKRAELKLWKEKEKEGSDHHLNSLQNMLKTFGDEQDIMHPQPFWNTNITPEQLPSPLTPPRPEALGDHLQQKYSQLFWGLPFLHSESLVAAVRLSCSTLELPSVLFNGISNALPSQMQAKESPLFLQPQPLPHPEAQLQPLTPTMPQPQAPPLAPVLIQAHPQPSVPTALLSSTSRTRACEESCHTIQNEAQSSIPSVIQYLECHFLKKQLESESSLPSVVQRSQAAFGSLSPILPQDSRTSEAHKSDSILPGDFISPELRRQLEQHLQERFIQQQWGLPGGIQESLELMQPQGKLPGMCQAKNQHGLSRPSESRKNIKKTRYPGRFRHLGSSHVCHRANSQPGKDPVKDLRHSLRKVPKYNTSERSENSPVKFLGADSEKEPKSESMRQLEIDSGNYKLREPNKKPLENTLVVHLGRKLEQIIEGQIPVSVRCSRLAASHTLPKSDMHIETGNLASLEGQEHCMNTTQELFFLDPGTLQMLEAHMSRFQMRHRWCLPLKVLETINLLKTRKAQSSSLRQSAFPCSATHESWTSSRAKAAKFWGENPQAGRGEKTTEKKSESTLESPLPAPSPVGKEVQRTLRWDPARKDHGPSEATQSGQEGRQPFQPLTPSIVGRAWESRSVLGAQRSILELTPSQSVARKGPGEESARCALGGPSPSVARLEMSYESQSSGAEETREVVVVKRSSELQLQDRDILRTSVLAKSQNMNVDLRGSGTPGTSKSPPPPRMSVGDPGRTYLKARLLSEIKLRVEVGTESEPQGRPVDVLLQDCATEVILRGCATDVLLASDILASQASHSRPQSMSSEDMPVSQVFSDLMAPGGSSLRQQDPKIPNLQDPWKSQSKISAPADERRNCRKPKPKEHEEGLARLGASPAQGMNQPAQDKKLVESLGIKSPQLPAEKGQAPAEGHFKKRMKHFVQWIFPNKKDKGQDEPPQKAKPVLASGQSRGVVKSKSVCMDRGAAEAHALMTAVGEILEEKMALQQGLHASKLSSQKEIQGPVDGPSLPHRAPFYSEHRRVMSDTACHHKHTLEGQSRPTRNRWIRDRCRNLWKNMGFKISNRALPPSEPVPPVSSQKHVPRMWGASGCPHHCPRHCLREYVLSGQLEQASAAVLSRKTIQENSQCMPG</sequence>
<evidence type="ECO:0000313" key="13">
    <source>
        <dbReference type="RefSeq" id="XP_004388037.1"/>
    </source>
</evidence>
<name>A0A2Y9E7R0_TRIMA</name>
<dbReference type="InParanoid" id="A0A2Y9E7R0"/>
<feature type="domain" description="SPATA31-like" evidence="11">
    <location>
        <begin position="55"/>
        <end position="118"/>
    </location>
</feature>
<keyword evidence="2" id="KW-0812">Transmembrane</keyword>
<dbReference type="PANTHER" id="PTHR21859:SF55">
    <property type="entry name" value="SPERMATOGENESIS-ASSOCIATED PROTEIN 31A1-RELATED"/>
    <property type="match status" value="1"/>
</dbReference>
<evidence type="ECO:0000256" key="3">
    <source>
        <dbReference type="ARBA" id="ARBA00022782"/>
    </source>
</evidence>
<organism evidence="12 13">
    <name type="scientific">Trichechus manatus latirostris</name>
    <name type="common">Florida manatee</name>
    <dbReference type="NCBI Taxonomy" id="127582"/>
    <lineage>
        <taxon>Eukaryota</taxon>
        <taxon>Metazoa</taxon>
        <taxon>Chordata</taxon>
        <taxon>Craniata</taxon>
        <taxon>Vertebrata</taxon>
        <taxon>Euteleostomi</taxon>
        <taxon>Mammalia</taxon>
        <taxon>Eutheria</taxon>
        <taxon>Afrotheria</taxon>
        <taxon>Sirenia</taxon>
        <taxon>Trichechidae</taxon>
        <taxon>Trichechus</taxon>
    </lineage>
</organism>
<feature type="compositionally biased region" description="Low complexity" evidence="9">
    <location>
        <begin position="105"/>
        <end position="123"/>
    </location>
</feature>
<feature type="region of interest" description="Disordered" evidence="9">
    <location>
        <begin position="1123"/>
        <end position="1188"/>
    </location>
</feature>
<comment type="function">
    <text evidence="8">May play a role in spermatogenesis.</text>
</comment>
<dbReference type="GO" id="GO:0016020">
    <property type="term" value="C:membrane"/>
    <property type="evidence" value="ECO:0007669"/>
    <property type="project" value="UniProtKB-SubCell"/>
</dbReference>
<feature type="compositionally biased region" description="Low complexity" evidence="9">
    <location>
        <begin position="137"/>
        <end position="148"/>
    </location>
</feature>